<reference evidence="1" key="1">
    <citation type="journal article" date="2020" name="Stud. Mycol.">
        <title>101 Dothideomycetes genomes: a test case for predicting lifestyles and emergence of pathogens.</title>
        <authorList>
            <person name="Haridas S."/>
            <person name="Albert R."/>
            <person name="Binder M."/>
            <person name="Bloem J."/>
            <person name="Labutti K."/>
            <person name="Salamov A."/>
            <person name="Andreopoulos B."/>
            <person name="Baker S."/>
            <person name="Barry K."/>
            <person name="Bills G."/>
            <person name="Bluhm B."/>
            <person name="Cannon C."/>
            <person name="Castanera R."/>
            <person name="Culley D."/>
            <person name="Daum C."/>
            <person name="Ezra D."/>
            <person name="Gonzalez J."/>
            <person name="Henrissat B."/>
            <person name="Kuo A."/>
            <person name="Liang C."/>
            <person name="Lipzen A."/>
            <person name="Lutzoni F."/>
            <person name="Magnuson J."/>
            <person name="Mondo S."/>
            <person name="Nolan M."/>
            <person name="Ohm R."/>
            <person name="Pangilinan J."/>
            <person name="Park H.-J."/>
            <person name="Ramirez L."/>
            <person name="Alfaro M."/>
            <person name="Sun H."/>
            <person name="Tritt A."/>
            <person name="Yoshinaga Y."/>
            <person name="Zwiers L.-H."/>
            <person name="Turgeon B."/>
            <person name="Goodwin S."/>
            <person name="Spatafora J."/>
            <person name="Crous P."/>
            <person name="Grigoriev I."/>
        </authorList>
    </citation>
    <scope>NUCLEOTIDE SEQUENCE</scope>
    <source>
        <strain evidence="1">ATCC 200398</strain>
    </source>
</reference>
<proteinExistence type="predicted"/>
<evidence type="ECO:0000313" key="1">
    <source>
        <dbReference type="EMBL" id="KAF2471462.1"/>
    </source>
</evidence>
<dbReference type="EMBL" id="MU003505">
    <property type="protein sequence ID" value="KAF2471462.1"/>
    <property type="molecule type" value="Genomic_DNA"/>
</dbReference>
<comment type="caution">
    <text evidence="1">The sequence shown here is derived from an EMBL/GenBank/DDBJ whole genome shotgun (WGS) entry which is preliminary data.</text>
</comment>
<sequence length="107" mass="12023">MHKESNFAALALNWLMAIAWCLMIRELEIRGRRRPRLWKMQDLVETGKLHPGIWSMIDCSIVKSSVDAHLWISSKRGAGGLRCLIDSMGLASIQKSCHGSVNLLHIG</sequence>
<organism evidence="1 2">
    <name type="scientific">Lindgomyces ingoldianus</name>
    <dbReference type="NCBI Taxonomy" id="673940"/>
    <lineage>
        <taxon>Eukaryota</taxon>
        <taxon>Fungi</taxon>
        <taxon>Dikarya</taxon>
        <taxon>Ascomycota</taxon>
        <taxon>Pezizomycotina</taxon>
        <taxon>Dothideomycetes</taxon>
        <taxon>Pleosporomycetidae</taxon>
        <taxon>Pleosporales</taxon>
        <taxon>Lindgomycetaceae</taxon>
        <taxon>Lindgomyces</taxon>
    </lineage>
</organism>
<gene>
    <name evidence="1" type="ORF">BDR25DRAFT_354694</name>
</gene>
<dbReference type="Proteomes" id="UP000799755">
    <property type="component" value="Unassembled WGS sequence"/>
</dbReference>
<keyword evidence="2" id="KW-1185">Reference proteome</keyword>
<accession>A0ACB6QYW7</accession>
<evidence type="ECO:0000313" key="2">
    <source>
        <dbReference type="Proteomes" id="UP000799755"/>
    </source>
</evidence>
<protein>
    <submittedName>
        <fullName evidence="1">Uncharacterized protein</fullName>
    </submittedName>
</protein>
<name>A0ACB6QYW7_9PLEO</name>